<evidence type="ECO:0000313" key="1">
    <source>
        <dbReference type="EMBL" id="SDI26236.1"/>
    </source>
</evidence>
<dbReference type="GO" id="GO:0016740">
    <property type="term" value="F:transferase activity"/>
    <property type="evidence" value="ECO:0007669"/>
    <property type="project" value="UniProtKB-KW"/>
</dbReference>
<sequence>MEALKNDVLTVAFYLPQFHEIPENNEWWGQGFTEWTNVRKAEKLFDQHDQPRMPTDLGYYDLVHESPIHKQAEMARLHDIDAFCFYFYWFAGKRLLERPLDAYLKNGPEHPFCISWANENWSRRWDGKDHEVLIAQDYGDSTAESIFKDFLPLLRDRRYLRVDGAALLLVHRVDHLPDARDYARVWRNLAAEHGVGPLRLVAAETTPDIDPRVYGFDAVSEFPPVGSGTFGAAHLAPLAGMDPSFRGRILSYSRLSRRFQRRRNPDFTRYRGVIPGWDNSARRRQNSTIFFGSSPAAYQRWLAWARAEEAKRTSQGVVFVNAWNEWAEGAYLEPDASFGNQYLLASKAEVPTGALQEAQPARLGLSVGWIRSMLTIAAATLIGTGRKVRNRLQSYRNERV</sequence>
<dbReference type="OrthoDB" id="9815339at2"/>
<reference evidence="1 2" key="1">
    <citation type="submission" date="2016-10" db="EMBL/GenBank/DDBJ databases">
        <authorList>
            <person name="de Groot N.N."/>
        </authorList>
    </citation>
    <scope>NUCLEOTIDE SEQUENCE [LARGE SCALE GENOMIC DNA]</scope>
    <source>
        <strain evidence="1 2">NP_1H</strain>
    </source>
</reference>
<protein>
    <submittedName>
        <fullName evidence="1">Glycosyltransferase WbsX</fullName>
    </submittedName>
</protein>
<dbReference type="CDD" id="cd11579">
    <property type="entry name" value="Glyco_tran_WbsX"/>
    <property type="match status" value="1"/>
</dbReference>
<dbReference type="Proteomes" id="UP000199258">
    <property type="component" value="Unassembled WGS sequence"/>
</dbReference>
<keyword evidence="1" id="KW-0808">Transferase</keyword>
<dbReference type="STRING" id="335973.SAMN04488693_10835"/>
<gene>
    <name evidence="1" type="ORF">SAMN04488693_10835</name>
</gene>
<dbReference type="RefSeq" id="WP_090586574.1">
    <property type="nucleotide sequence ID" value="NZ_FNDT01000008.1"/>
</dbReference>
<evidence type="ECO:0000313" key="2">
    <source>
        <dbReference type="Proteomes" id="UP000199258"/>
    </source>
</evidence>
<dbReference type="Gene3D" id="3.20.20.80">
    <property type="entry name" value="Glycosidases"/>
    <property type="match status" value="1"/>
</dbReference>
<accession>A0A1G8J4T8</accession>
<dbReference type="InterPro" id="IPR032719">
    <property type="entry name" value="WbsX"/>
</dbReference>
<proteinExistence type="predicted"/>
<organism evidence="1 2">
    <name type="scientific">Arthrobacter subterraneus</name>
    <dbReference type="NCBI Taxonomy" id="335973"/>
    <lineage>
        <taxon>Bacteria</taxon>
        <taxon>Bacillati</taxon>
        <taxon>Actinomycetota</taxon>
        <taxon>Actinomycetes</taxon>
        <taxon>Micrococcales</taxon>
        <taxon>Micrococcaceae</taxon>
        <taxon>Arthrobacter</taxon>
    </lineage>
</organism>
<dbReference type="PANTHER" id="PTHR41244:SF1">
    <property type="entry name" value="GLYCOSYLTRANSFERASE"/>
    <property type="match status" value="1"/>
</dbReference>
<dbReference type="PANTHER" id="PTHR41244">
    <property type="entry name" value="RHAMNAN SYNTHESIS F"/>
    <property type="match status" value="1"/>
</dbReference>
<name>A0A1G8J4T8_9MICC</name>
<dbReference type="EMBL" id="FNDT01000008">
    <property type="protein sequence ID" value="SDI26236.1"/>
    <property type="molecule type" value="Genomic_DNA"/>
</dbReference>
<dbReference type="Pfam" id="PF14307">
    <property type="entry name" value="Glyco_tran_WbsX"/>
    <property type="match status" value="1"/>
</dbReference>
<dbReference type="AlphaFoldDB" id="A0A1G8J4T8"/>
<keyword evidence="2" id="KW-1185">Reference proteome</keyword>